<dbReference type="Pfam" id="PF13614">
    <property type="entry name" value="AAA_31"/>
    <property type="match status" value="1"/>
</dbReference>
<dbReference type="SUPFAM" id="SSF52540">
    <property type="entry name" value="P-loop containing nucleoside triphosphate hydrolases"/>
    <property type="match status" value="1"/>
</dbReference>
<evidence type="ECO:0000313" key="3">
    <source>
        <dbReference type="Proteomes" id="UP000268469"/>
    </source>
</evidence>
<dbReference type="InterPro" id="IPR025669">
    <property type="entry name" value="AAA_dom"/>
</dbReference>
<dbReference type="CDD" id="cd02042">
    <property type="entry name" value="ParAB_family"/>
    <property type="match status" value="1"/>
</dbReference>
<evidence type="ECO:0000259" key="1">
    <source>
        <dbReference type="Pfam" id="PF13614"/>
    </source>
</evidence>
<name>A0A660SIE8_UNCW3</name>
<dbReference type="FunFam" id="3.40.50.300:FF:000285">
    <property type="entry name" value="Sporulation initiation inhibitor Soj"/>
    <property type="match status" value="1"/>
</dbReference>
<dbReference type="InterPro" id="IPR050678">
    <property type="entry name" value="DNA_Partitioning_ATPase"/>
</dbReference>
<dbReference type="PANTHER" id="PTHR13696">
    <property type="entry name" value="P-LOOP CONTAINING NUCLEOSIDE TRIPHOSPHATE HYDROLASE"/>
    <property type="match status" value="1"/>
</dbReference>
<protein>
    <recommendedName>
        <fullName evidence="1">AAA domain-containing protein</fullName>
    </recommendedName>
</protein>
<gene>
    <name evidence="2" type="ORF">DRP53_07255</name>
</gene>
<dbReference type="EMBL" id="QNBE01000068">
    <property type="protein sequence ID" value="RKX69740.1"/>
    <property type="molecule type" value="Genomic_DNA"/>
</dbReference>
<reference evidence="2 3" key="1">
    <citation type="submission" date="2018-06" db="EMBL/GenBank/DDBJ databases">
        <title>Extensive metabolic versatility and redundancy in microbially diverse, dynamic hydrothermal sediments.</title>
        <authorList>
            <person name="Dombrowski N."/>
            <person name="Teske A."/>
            <person name="Baker B.J."/>
        </authorList>
    </citation>
    <scope>NUCLEOTIDE SEQUENCE [LARGE SCALE GENOMIC DNA]</scope>
    <source>
        <strain evidence="2">B36_G15</strain>
    </source>
</reference>
<dbReference type="PIRSF" id="PIRSF009320">
    <property type="entry name" value="Nuc_binding_HP_1000"/>
    <property type="match status" value="1"/>
</dbReference>
<dbReference type="PANTHER" id="PTHR13696:SF52">
    <property type="entry name" value="PARA FAMILY PROTEIN CT_582"/>
    <property type="match status" value="1"/>
</dbReference>
<dbReference type="InterPro" id="IPR027417">
    <property type="entry name" value="P-loop_NTPase"/>
</dbReference>
<dbReference type="Proteomes" id="UP000268469">
    <property type="component" value="Unassembled WGS sequence"/>
</dbReference>
<sequence>MRKVAVCNQKGGVGKTATAVNLSSALAHLGKKVLLVDIDPQANATRGVGVEWKGLTHSIYDLLISERLDLESLRPTEIENLFLLPSHPDLVGAQVELYEKERPEFILKRLLAPLEEFTFCFIDCPPALDILTINALTAADSVLIPIQCEYYALEGIEKLINTIKTVKRKTNPALEIEGVVLTMYDRRLRLAQEVVRSVKEFFGSLVYNIIIPRNVRIAEAPGFGKSIFEYDRNAVGAKAYLLLAQEFLNHGPTR</sequence>
<proteinExistence type="predicted"/>
<organism evidence="2 3">
    <name type="scientific">candidate division WOR-3 bacterium</name>
    <dbReference type="NCBI Taxonomy" id="2052148"/>
    <lineage>
        <taxon>Bacteria</taxon>
        <taxon>Bacteria division WOR-3</taxon>
    </lineage>
</organism>
<comment type="caution">
    <text evidence="2">The sequence shown here is derived from an EMBL/GenBank/DDBJ whole genome shotgun (WGS) entry which is preliminary data.</text>
</comment>
<feature type="domain" description="AAA" evidence="1">
    <location>
        <begin position="1"/>
        <end position="176"/>
    </location>
</feature>
<evidence type="ECO:0000313" key="2">
    <source>
        <dbReference type="EMBL" id="RKX69740.1"/>
    </source>
</evidence>
<accession>A0A660SIE8</accession>
<dbReference type="Gene3D" id="3.40.50.300">
    <property type="entry name" value="P-loop containing nucleotide triphosphate hydrolases"/>
    <property type="match status" value="1"/>
</dbReference>
<dbReference type="AlphaFoldDB" id="A0A660SIE8"/>